<dbReference type="InterPro" id="IPR053170">
    <property type="entry name" value="Transcription_regulator"/>
</dbReference>
<name>A0A1C0YI89_9BACL</name>
<reference evidence="2 3" key="1">
    <citation type="submission" date="2016-07" db="EMBL/GenBank/DDBJ databases">
        <title>Caryophanon tenue genome sequencing.</title>
        <authorList>
            <person name="Verma A."/>
            <person name="Pal Y."/>
            <person name="Krishnamurthi S."/>
        </authorList>
    </citation>
    <scope>NUCLEOTIDE SEQUENCE [LARGE SCALE GENOMIC DNA]</scope>
    <source>
        <strain evidence="2 3">DSM 14152</strain>
    </source>
</reference>
<feature type="transmembrane region" description="Helical" evidence="1">
    <location>
        <begin position="63"/>
        <end position="86"/>
    </location>
</feature>
<proteinExistence type="predicted"/>
<dbReference type="InterPro" id="IPR007404">
    <property type="entry name" value="YdjM-like"/>
</dbReference>
<evidence type="ECO:0008006" key="4">
    <source>
        <dbReference type="Google" id="ProtNLM"/>
    </source>
</evidence>
<dbReference type="EMBL" id="MASJ01000007">
    <property type="protein sequence ID" value="OCS86886.1"/>
    <property type="molecule type" value="Genomic_DNA"/>
</dbReference>
<dbReference type="PANTHER" id="PTHR40031:SF1">
    <property type="entry name" value="MEMBRANE-BOUND METAL-DEPENDENT HYDROLASE"/>
    <property type="match status" value="1"/>
</dbReference>
<protein>
    <recommendedName>
        <fullName evidence="4">Metal-dependent hydrolase</fullName>
    </recommendedName>
</protein>
<dbReference type="PANTHER" id="PTHR40031">
    <property type="entry name" value="HYPOTHETICAL MEMBRANE SPANNING PROTEIN"/>
    <property type="match status" value="1"/>
</dbReference>
<evidence type="ECO:0000313" key="2">
    <source>
        <dbReference type="EMBL" id="OCS86886.1"/>
    </source>
</evidence>
<evidence type="ECO:0000256" key="1">
    <source>
        <dbReference type="SAM" id="Phobius"/>
    </source>
</evidence>
<dbReference type="STRING" id="33978.A6M13_11855"/>
<feature type="transmembrane region" description="Helical" evidence="1">
    <location>
        <begin position="157"/>
        <end position="177"/>
    </location>
</feature>
<dbReference type="RefSeq" id="WP_066544025.1">
    <property type="nucleotide sequence ID" value="NZ_MASJ01000007.1"/>
</dbReference>
<dbReference type="Proteomes" id="UP000093199">
    <property type="component" value="Unassembled WGS sequence"/>
</dbReference>
<keyword evidence="1" id="KW-0812">Transmembrane</keyword>
<organism evidence="2 3">
    <name type="scientific">Caryophanon tenue</name>
    <dbReference type="NCBI Taxonomy" id="33978"/>
    <lineage>
        <taxon>Bacteria</taxon>
        <taxon>Bacillati</taxon>
        <taxon>Bacillota</taxon>
        <taxon>Bacilli</taxon>
        <taxon>Bacillales</taxon>
        <taxon>Caryophanaceae</taxon>
        <taxon>Caryophanon</taxon>
    </lineage>
</organism>
<gene>
    <name evidence="2" type="ORF">A6M13_11855</name>
</gene>
<dbReference type="AlphaFoldDB" id="A0A1C0YI89"/>
<sequence length="343" mass="38810">MDTGTHVVMGIALSGLALADPVTADPVTYTAIVAGVMLGSQAPDIDTVLKLRNNAVYIRNHRGITHSVPAVILWPIAITAVLLLFLPDANWLHLWLWTFLAVFLHVFVDIFNAYGTQALRPFSKQWVALGVINTFDPFIFTAHCLGILAWLLGANPIVTFSVMYVIIIGYYIVRFAVQNAIKSAVAHTLQDEEFIIVAPTMRFWYWRIAARSKTHYYVGRAYGRSVTIYDKFPIETLPQTPITKAALADANLQAFTSFSSIYRWDISELENGLTEVRLIDLRYRSNERYPFVAVAHVNDDAEVVTSYTGWIYQEDKLQKKLLIGSGNEPRRFNKLTQKFMRQS</sequence>
<feature type="transmembrane region" description="Helical" evidence="1">
    <location>
        <begin position="126"/>
        <end position="151"/>
    </location>
</feature>
<keyword evidence="1" id="KW-0472">Membrane</keyword>
<keyword evidence="1" id="KW-1133">Transmembrane helix</keyword>
<accession>A0A1C0YI89</accession>
<feature type="transmembrane region" description="Helical" evidence="1">
    <location>
        <begin position="92"/>
        <end position="114"/>
    </location>
</feature>
<evidence type="ECO:0000313" key="3">
    <source>
        <dbReference type="Proteomes" id="UP000093199"/>
    </source>
</evidence>
<dbReference type="OrthoDB" id="110250at2"/>
<keyword evidence="3" id="KW-1185">Reference proteome</keyword>
<dbReference type="Pfam" id="PF04307">
    <property type="entry name" value="YdjM"/>
    <property type="match status" value="1"/>
</dbReference>
<comment type="caution">
    <text evidence="2">The sequence shown here is derived from an EMBL/GenBank/DDBJ whole genome shotgun (WGS) entry which is preliminary data.</text>
</comment>